<reference evidence="1" key="1">
    <citation type="submission" date="2023-10" db="EMBL/GenBank/DDBJ databases">
        <authorList>
            <person name="Domelevo Entfellner J.-B."/>
        </authorList>
    </citation>
    <scope>NUCLEOTIDE SEQUENCE</scope>
</reference>
<evidence type="ECO:0000313" key="2">
    <source>
        <dbReference type="Proteomes" id="UP001189624"/>
    </source>
</evidence>
<feature type="non-terminal residue" evidence="1">
    <location>
        <position position="1"/>
    </location>
</feature>
<organism evidence="1 2">
    <name type="scientific">Sphenostylis stenocarpa</name>
    <dbReference type="NCBI Taxonomy" id="92480"/>
    <lineage>
        <taxon>Eukaryota</taxon>
        <taxon>Viridiplantae</taxon>
        <taxon>Streptophyta</taxon>
        <taxon>Embryophyta</taxon>
        <taxon>Tracheophyta</taxon>
        <taxon>Spermatophyta</taxon>
        <taxon>Magnoliopsida</taxon>
        <taxon>eudicotyledons</taxon>
        <taxon>Gunneridae</taxon>
        <taxon>Pentapetalae</taxon>
        <taxon>rosids</taxon>
        <taxon>fabids</taxon>
        <taxon>Fabales</taxon>
        <taxon>Fabaceae</taxon>
        <taxon>Papilionoideae</taxon>
        <taxon>50 kb inversion clade</taxon>
        <taxon>NPAAA clade</taxon>
        <taxon>indigoferoid/millettioid clade</taxon>
        <taxon>Phaseoleae</taxon>
        <taxon>Sphenostylis</taxon>
    </lineage>
</organism>
<proteinExistence type="predicted"/>
<dbReference type="AlphaFoldDB" id="A0AA86SMJ2"/>
<evidence type="ECO:0000313" key="1">
    <source>
        <dbReference type="EMBL" id="CAJ1965582.1"/>
    </source>
</evidence>
<dbReference type="EMBL" id="OY731403">
    <property type="protein sequence ID" value="CAJ1965582.1"/>
    <property type="molecule type" value="Genomic_DNA"/>
</dbReference>
<sequence length="200" mass="22675">QVGKKLKKSKDGVDLDNSLAEIRNYSLLVPLPFVLIRFHGTPISQSRLSPFAYSKARRERNGGKEVCPQSSSSNPKKFMSWFSLIEAVVLSRKRTLLPVKNLRNSLQLSSELHRTLYGFIVFEVAWTSVRGINYYNDLQTDTSLAIEAKMMKRWEFDNISQAASCVPSWFSGTISEQMLLKEHLDSAAGGDKDSHHFFLT</sequence>
<name>A0AA86SMJ2_9FABA</name>
<gene>
    <name evidence="1" type="ORF">AYBTSS11_LOCUS20915</name>
</gene>
<accession>A0AA86SMJ2</accession>
<protein>
    <submittedName>
        <fullName evidence="1">Uncharacterized protein</fullName>
    </submittedName>
</protein>
<dbReference type="Proteomes" id="UP001189624">
    <property type="component" value="Chromosome 6"/>
</dbReference>
<dbReference type="Gramene" id="rna-AYBTSS11_LOCUS20915">
    <property type="protein sequence ID" value="CAJ1965582.1"/>
    <property type="gene ID" value="gene-AYBTSS11_LOCUS20915"/>
</dbReference>
<dbReference type="PANTHER" id="PTHR34553">
    <property type="entry name" value="OS05G0597400 PROTEIN"/>
    <property type="match status" value="1"/>
</dbReference>
<dbReference type="PANTHER" id="PTHR34553:SF4">
    <property type="entry name" value="G1_S-SPECIFIC CYCLIN-E PROTEIN"/>
    <property type="match status" value="1"/>
</dbReference>
<keyword evidence="2" id="KW-1185">Reference proteome</keyword>